<proteinExistence type="predicted"/>
<dbReference type="AlphaFoldDB" id="A0A1R1PLV0"/>
<dbReference type="CDD" id="cd00303">
    <property type="entry name" value="retropepsin_like"/>
    <property type="match status" value="1"/>
</dbReference>
<evidence type="ECO:0000256" key="1">
    <source>
        <dbReference type="PROSITE-ProRule" id="PRU00047"/>
    </source>
</evidence>
<dbReference type="InterPro" id="IPR036875">
    <property type="entry name" value="Znf_CCHC_sf"/>
</dbReference>
<dbReference type="SUPFAM" id="SSF50630">
    <property type="entry name" value="Acid proteases"/>
    <property type="match status" value="1"/>
</dbReference>
<dbReference type="Gene3D" id="2.40.70.10">
    <property type="entry name" value="Acid Proteases"/>
    <property type="match status" value="1"/>
</dbReference>
<accession>A0A1R1PLV0</accession>
<dbReference type="Pfam" id="PF13650">
    <property type="entry name" value="Asp_protease_2"/>
    <property type="match status" value="1"/>
</dbReference>
<dbReference type="EMBL" id="LSSK01000787">
    <property type="protein sequence ID" value="OMH81909.1"/>
    <property type="molecule type" value="Genomic_DNA"/>
</dbReference>
<evidence type="ECO:0000313" key="4">
    <source>
        <dbReference type="Proteomes" id="UP000188320"/>
    </source>
</evidence>
<organism evidence="3 4">
    <name type="scientific">Zancudomyces culisetae</name>
    <name type="common">Gut fungus</name>
    <name type="synonym">Smittium culisetae</name>
    <dbReference type="NCBI Taxonomy" id="1213189"/>
    <lineage>
        <taxon>Eukaryota</taxon>
        <taxon>Fungi</taxon>
        <taxon>Fungi incertae sedis</taxon>
        <taxon>Zoopagomycota</taxon>
        <taxon>Kickxellomycotina</taxon>
        <taxon>Harpellomycetes</taxon>
        <taxon>Harpellales</taxon>
        <taxon>Legeriomycetaceae</taxon>
        <taxon>Zancudomyces</taxon>
    </lineage>
</organism>
<dbReference type="InterPro" id="IPR001878">
    <property type="entry name" value="Znf_CCHC"/>
</dbReference>
<dbReference type="Proteomes" id="UP000188320">
    <property type="component" value="Unassembled WGS sequence"/>
</dbReference>
<reference evidence="4" key="1">
    <citation type="submission" date="2017-01" db="EMBL/GenBank/DDBJ databases">
        <authorList>
            <person name="Wang Y."/>
            <person name="White M."/>
            <person name="Kvist S."/>
            <person name="Moncalvo J.-M."/>
        </authorList>
    </citation>
    <scope>NUCLEOTIDE SEQUENCE [LARGE SCALE GENOMIC DNA]</scope>
    <source>
        <strain evidence="4">COL-18-3</strain>
    </source>
</reference>
<dbReference type="GO" id="GO:0003676">
    <property type="term" value="F:nucleic acid binding"/>
    <property type="evidence" value="ECO:0007669"/>
    <property type="project" value="InterPro"/>
</dbReference>
<evidence type="ECO:0000313" key="3">
    <source>
        <dbReference type="EMBL" id="OMH81909.1"/>
    </source>
</evidence>
<dbReference type="InterPro" id="IPR021109">
    <property type="entry name" value="Peptidase_aspartic_dom_sf"/>
</dbReference>
<dbReference type="PROSITE" id="PS50158">
    <property type="entry name" value="ZF_CCHC"/>
    <property type="match status" value="1"/>
</dbReference>
<keyword evidence="1" id="KW-0479">Metal-binding</keyword>
<dbReference type="Gene3D" id="4.10.60.10">
    <property type="entry name" value="Zinc finger, CCHC-type"/>
    <property type="match status" value="1"/>
</dbReference>
<feature type="domain" description="CCHC-type" evidence="2">
    <location>
        <begin position="241"/>
        <end position="255"/>
    </location>
</feature>
<name>A0A1R1PLV0_ZANCU</name>
<keyword evidence="1" id="KW-0863">Zinc-finger</keyword>
<keyword evidence="1" id="KW-0862">Zinc</keyword>
<gene>
    <name evidence="3" type="ORF">AX774_g4628</name>
</gene>
<dbReference type="PANTHER" id="PTHR33223">
    <property type="entry name" value="CCHC-TYPE DOMAIN-CONTAINING PROTEIN"/>
    <property type="match status" value="1"/>
</dbReference>
<dbReference type="PANTHER" id="PTHR33223:SF6">
    <property type="entry name" value="CCHC-TYPE DOMAIN-CONTAINING PROTEIN"/>
    <property type="match status" value="1"/>
</dbReference>
<keyword evidence="4" id="KW-1185">Reference proteome</keyword>
<dbReference type="Pfam" id="PF00098">
    <property type="entry name" value="zf-CCHC"/>
    <property type="match status" value="1"/>
</dbReference>
<comment type="caution">
    <text evidence="3">The sequence shown here is derived from an EMBL/GenBank/DDBJ whole genome shotgun (WGS) entry which is preliminary data.</text>
</comment>
<evidence type="ECO:0000259" key="2">
    <source>
        <dbReference type="PROSITE" id="PS50158"/>
    </source>
</evidence>
<protein>
    <recommendedName>
        <fullName evidence="2">CCHC-type domain-containing protein</fullName>
    </recommendedName>
</protein>
<sequence length="495" mass="56586">MNVPKVFSSSSQLDPAKWIEEFRLMAKLNKWANDDWIDFIKLYLGSNEKIWYKKNKSLFTSWEVFVNLFVQKFANVKTKSQIWEKLRTINQADFSTIEELELELQELLDGATIKESSLRTDWLLSTLSIESKKIVEEESLKEWSEIVSRLVIEENSAKVKIKKKNTDSDNSHKEYVRNAASKSGKNVKELVKDQKPYNQFLKMFGDLSVNLINKVDEVVEKRLKEVESSRQRYLGPRKIICYNCQKEGHARYECPLLKKNEAETKKPVEAEKVINFIQLAEEMDNDIGEICAVEKRKGIPEVEIEVPRKVGRPRLDDTAQNVRVRTTNANSETTTSNLKTVSGTISTDLVKPFSLVSELEKLTVKVNVLQLLDSSTTLSKELLDYINKNKTAELNELEVEEKRLSNCKALVKIFGLSIWAIIDTGASCSVVSPGLVEEWGLSPDNYEKQVIVTADGKRHPTLGKISQVPLKISSFTFPVSLWIMERNENVLILDT</sequence>
<dbReference type="OrthoDB" id="1047367at2759"/>
<dbReference type="GO" id="GO:0008270">
    <property type="term" value="F:zinc ion binding"/>
    <property type="evidence" value="ECO:0007669"/>
    <property type="project" value="UniProtKB-KW"/>
</dbReference>
<dbReference type="SUPFAM" id="SSF57756">
    <property type="entry name" value="Retrovirus zinc finger-like domains"/>
    <property type="match status" value="1"/>
</dbReference>